<comment type="caution">
    <text evidence="2">The sequence shown here is derived from an EMBL/GenBank/DDBJ whole genome shotgun (WGS) entry which is preliminary data.</text>
</comment>
<gene>
    <name evidence="2" type="ORF">CN958_32980</name>
</gene>
<dbReference type="AlphaFoldDB" id="A0A2B9DFT0"/>
<feature type="signal peptide" evidence="1">
    <location>
        <begin position="1"/>
        <end position="24"/>
    </location>
</feature>
<dbReference type="Proteomes" id="UP000222054">
    <property type="component" value="Unassembled WGS sequence"/>
</dbReference>
<evidence type="ECO:0000313" key="3">
    <source>
        <dbReference type="Proteomes" id="UP000222054"/>
    </source>
</evidence>
<reference evidence="2 3" key="1">
    <citation type="submission" date="2017-09" db="EMBL/GenBank/DDBJ databases">
        <title>Large-scale bioinformatics analysis of Bacillus genomes uncovers conserved roles of natural products in bacterial physiology.</title>
        <authorList>
            <consortium name="Agbiome Team Llc"/>
            <person name="Bleich R.M."/>
            <person name="Grubbs K.J."/>
            <person name="Santa Maria K.C."/>
            <person name="Allen S.E."/>
            <person name="Farag S."/>
            <person name="Shank E.A."/>
            <person name="Bowers A."/>
        </authorList>
    </citation>
    <scope>NUCLEOTIDE SEQUENCE [LARGE SCALE GENOMIC DNA]</scope>
    <source>
        <strain evidence="2 3">AFS053130</strain>
    </source>
</reference>
<evidence type="ECO:0000256" key="1">
    <source>
        <dbReference type="SAM" id="SignalP"/>
    </source>
</evidence>
<keyword evidence="1" id="KW-0732">Signal</keyword>
<sequence>MNTLKKSKLFLVLTIHRSGSSAVAGVLNILGVHMGQNLLQASPANAKGCFENINFILLNEKILEIFNVTWGTPCSRREMLISKEQLIKSQHLLHTSQFFNNEIKPIWGLKDPRIILTFDIWKPYLEAFSEVTYIFVWRSLEESIKSLSYRDNISLIDARNILNIYYKNLIYYKNELMRENKDVIDIHFEDLLKEPEIFIEKINHRMNMYYGHNLNQVKEFLDKDLKHF</sequence>
<dbReference type="EMBL" id="NUHO01000299">
    <property type="protein sequence ID" value="PGM86346.1"/>
    <property type="molecule type" value="Genomic_DNA"/>
</dbReference>
<dbReference type="InterPro" id="IPR027417">
    <property type="entry name" value="P-loop_NTPase"/>
</dbReference>
<proteinExistence type="predicted"/>
<accession>A0A2B9DFT0</accession>
<name>A0A2B9DFT0_BACCE</name>
<dbReference type="GO" id="GO:0016740">
    <property type="term" value="F:transferase activity"/>
    <property type="evidence" value="ECO:0007669"/>
    <property type="project" value="UniProtKB-KW"/>
</dbReference>
<dbReference type="RefSeq" id="WP_098780382.1">
    <property type="nucleotide sequence ID" value="NZ_NUHO01000299.1"/>
</dbReference>
<organism evidence="2 3">
    <name type="scientific">Bacillus cereus</name>
    <dbReference type="NCBI Taxonomy" id="1396"/>
    <lineage>
        <taxon>Bacteria</taxon>
        <taxon>Bacillati</taxon>
        <taxon>Bacillota</taxon>
        <taxon>Bacilli</taxon>
        <taxon>Bacillales</taxon>
        <taxon>Bacillaceae</taxon>
        <taxon>Bacillus</taxon>
        <taxon>Bacillus cereus group</taxon>
    </lineage>
</organism>
<evidence type="ECO:0000313" key="2">
    <source>
        <dbReference type="EMBL" id="PGM86346.1"/>
    </source>
</evidence>
<keyword evidence="2" id="KW-0808">Transferase</keyword>
<protein>
    <submittedName>
        <fullName evidence="2">Sulfotransferase family protein</fullName>
    </submittedName>
</protein>
<feature type="chain" id="PRO_5038729713" evidence="1">
    <location>
        <begin position="25"/>
        <end position="228"/>
    </location>
</feature>
<dbReference type="SUPFAM" id="SSF52540">
    <property type="entry name" value="P-loop containing nucleoside triphosphate hydrolases"/>
    <property type="match status" value="1"/>
</dbReference>
<dbReference type="Gene3D" id="3.40.50.300">
    <property type="entry name" value="P-loop containing nucleotide triphosphate hydrolases"/>
    <property type="match status" value="1"/>
</dbReference>